<dbReference type="SUPFAM" id="SSF49303">
    <property type="entry name" value="beta-Galactosidase/glucuronidase domain"/>
    <property type="match status" value="2"/>
</dbReference>
<dbReference type="PANTHER" id="PTHR43730">
    <property type="entry name" value="BETA-MANNOSIDASE"/>
    <property type="match status" value="1"/>
</dbReference>
<protein>
    <recommendedName>
        <fullName evidence="3">beta-mannosidase</fullName>
        <ecNumber evidence="3">3.2.1.25</ecNumber>
    </recommendedName>
</protein>
<comment type="pathway">
    <text evidence="2">Glycan metabolism; N-glycan degradation.</text>
</comment>
<accession>A0A0J0XLQ1</accession>
<comment type="catalytic activity">
    <reaction evidence="1">
        <text>Hydrolysis of terminal, non-reducing beta-D-mannose residues in beta-D-mannosides.</text>
        <dbReference type="EC" id="3.2.1.25"/>
    </reaction>
</comment>
<evidence type="ECO:0000256" key="2">
    <source>
        <dbReference type="ARBA" id="ARBA00004740"/>
    </source>
</evidence>
<dbReference type="Pfam" id="PF22666">
    <property type="entry name" value="Glyco_hydro_2_N2"/>
    <property type="match status" value="1"/>
</dbReference>
<evidence type="ECO:0000313" key="9">
    <source>
        <dbReference type="Proteomes" id="UP000053611"/>
    </source>
</evidence>
<dbReference type="InterPro" id="IPR013783">
    <property type="entry name" value="Ig-like_fold"/>
</dbReference>
<dbReference type="InterPro" id="IPR036156">
    <property type="entry name" value="Beta-gal/glucu_dom_sf"/>
</dbReference>
<dbReference type="EMBL" id="KQ087210">
    <property type="protein sequence ID" value="KLT42020.1"/>
    <property type="molecule type" value="Genomic_DNA"/>
</dbReference>
<evidence type="ECO:0000256" key="5">
    <source>
        <dbReference type="ARBA" id="ARBA00023295"/>
    </source>
</evidence>
<dbReference type="PANTHER" id="PTHR43730:SF1">
    <property type="entry name" value="BETA-MANNOSIDASE"/>
    <property type="match status" value="1"/>
</dbReference>
<dbReference type="InterPro" id="IPR008979">
    <property type="entry name" value="Galactose-bd-like_sf"/>
</dbReference>
<dbReference type="SUPFAM" id="SSF51445">
    <property type="entry name" value="(Trans)glycosidases"/>
    <property type="match status" value="1"/>
</dbReference>
<dbReference type="AlphaFoldDB" id="A0A0J0XLQ1"/>
<dbReference type="Gene3D" id="3.20.20.80">
    <property type="entry name" value="Glycosidases"/>
    <property type="match status" value="1"/>
</dbReference>
<dbReference type="STRING" id="879819.A0A0J0XLQ1"/>
<evidence type="ECO:0000256" key="4">
    <source>
        <dbReference type="ARBA" id="ARBA00022801"/>
    </source>
</evidence>
<dbReference type="InterPro" id="IPR041447">
    <property type="entry name" value="Mannosidase_ig"/>
</dbReference>
<dbReference type="OrthoDB" id="2866996at2759"/>
<dbReference type="Proteomes" id="UP000053611">
    <property type="component" value="Unassembled WGS sequence"/>
</dbReference>
<dbReference type="GeneID" id="28981998"/>
<evidence type="ECO:0000256" key="1">
    <source>
        <dbReference type="ARBA" id="ARBA00000829"/>
    </source>
</evidence>
<dbReference type="Gene3D" id="2.60.120.260">
    <property type="entry name" value="Galactose-binding domain-like"/>
    <property type="match status" value="1"/>
</dbReference>
<evidence type="ECO:0000259" key="6">
    <source>
        <dbReference type="Pfam" id="PF17786"/>
    </source>
</evidence>
<dbReference type="GO" id="GO:0004567">
    <property type="term" value="F:beta-mannosidase activity"/>
    <property type="evidence" value="ECO:0007669"/>
    <property type="project" value="UniProtKB-EC"/>
</dbReference>
<keyword evidence="9" id="KW-1185">Reference proteome</keyword>
<dbReference type="Gene3D" id="2.60.40.10">
    <property type="entry name" value="Immunoglobulins"/>
    <property type="match status" value="1"/>
</dbReference>
<dbReference type="GO" id="GO:0006516">
    <property type="term" value="P:glycoprotein catabolic process"/>
    <property type="evidence" value="ECO:0007669"/>
    <property type="project" value="TreeGrafter"/>
</dbReference>
<sequence length="859" mass="96608">MADSAKYGGVLDAHRATIGGWEFSRVASETEPDVQEEWAGCAVPTSVQVELIKAGKIRDPYKGLNEWDCQWIHESAWTFRTTFHATAAQLAAPHADLILDGLDTYCTVLLNGKEIAKTDNMFLSHRISVTRQLKEKNSLELRFAAPLLEAKKEEAANGGPMALWNGDSSRLYSRKAQYGWGWDWGPVIMTIGPWRPVFLETYGVRLANLRIDSTLAECDGKWDAAALTVSELDVIPAMPAGAKLAYTLTDGAGSVVKSEVTDRPRWDLSGKVEAWYPIHYGGQPLYSLEVALLDRDGAVIARTTQRTAFRHVKVVQEPLPDAPGSSFLFEVNGVRVFCGGSNWIPGDNFLTEMPESRYRAWIDLLIKGNQNMLRVWAGGIYEAEALYDACDEKGVLVWQDFMFGCGLYPSYEKINASIKAEAEQAVQRLRTHPSVIIFAGNNEDYQVAEEKKVVDYDDNSGDYMHTKFPARHIYEILLPEVVKRCSDIFYWPSSPYGGKTSGDLTVGDVHQWNVWHGTQEPWANWDKLAGRFVSEFGMQGYPNLRTVKEWFEKGQEDQMFPQSRISVNHNKADGFERRLELYLMENFRHAFDMPSYVYYTQAMQAETLGAAYRLWRRNWKGRGREYTSGALVWQINDCWPCVSWAICDYYLRPKPSFYAIARELRPFTVGMARKEVRTNASEMSLAHYTIEHELELWACNSTLESKKATIELVSFDLDAGEVARSSFDVELAPNASTEVWKGTVPGQETRTSLSQVPRPIVVGARLLADGEVLARYANWPEPWKYLTFPDPGLKIAVKGDEVTVTVEKPVKGLVLDVDGDECDWSDQALDLMPGDPQVVTAKGLNGREVKARYIGDGSA</sequence>
<dbReference type="FunFam" id="3.20.20.80:FF:000050">
    <property type="entry name" value="Beta-mannosidase B"/>
    <property type="match status" value="1"/>
</dbReference>
<evidence type="ECO:0000256" key="3">
    <source>
        <dbReference type="ARBA" id="ARBA00012754"/>
    </source>
</evidence>
<feature type="domain" description="Beta-mannosidase-like galactose-binding" evidence="7">
    <location>
        <begin position="21"/>
        <end position="195"/>
    </location>
</feature>
<gene>
    <name evidence="8" type="ORF">CC85DRAFT_275126</name>
</gene>
<evidence type="ECO:0000313" key="8">
    <source>
        <dbReference type="EMBL" id="KLT42020.1"/>
    </source>
</evidence>
<dbReference type="Pfam" id="PF17786">
    <property type="entry name" value="Mannosidase_ig"/>
    <property type="match status" value="1"/>
</dbReference>
<dbReference type="EC" id="3.2.1.25" evidence="3"/>
<keyword evidence="5" id="KW-0326">Glycosidase</keyword>
<dbReference type="SMR" id="A0A0J0XLQ1"/>
<reference evidence="8 9" key="1">
    <citation type="submission" date="2015-03" db="EMBL/GenBank/DDBJ databases">
        <title>Genomics and transcriptomics of the oil-accumulating basidiomycete yeast T. oleaginosus allow insights into substrate utilization and the diverse evolutionary trajectories of mating systems in fungi.</title>
        <authorList>
            <consortium name="DOE Joint Genome Institute"/>
            <person name="Kourist R."/>
            <person name="Kracht O."/>
            <person name="Bracharz F."/>
            <person name="Lipzen A."/>
            <person name="Nolan M."/>
            <person name="Ohm R."/>
            <person name="Grigoriev I."/>
            <person name="Sun S."/>
            <person name="Heitman J."/>
            <person name="Bruck T."/>
            <person name="Nowrousian M."/>
        </authorList>
    </citation>
    <scope>NUCLEOTIDE SEQUENCE [LARGE SCALE GENOMIC DNA]</scope>
    <source>
        <strain evidence="8 9">IBC0246</strain>
    </source>
</reference>
<dbReference type="RefSeq" id="XP_018278511.1">
    <property type="nucleotide sequence ID" value="XM_018421395.1"/>
</dbReference>
<evidence type="ECO:0000259" key="7">
    <source>
        <dbReference type="Pfam" id="PF22666"/>
    </source>
</evidence>
<dbReference type="InterPro" id="IPR050887">
    <property type="entry name" value="Beta-mannosidase_GH2"/>
</dbReference>
<organism evidence="8 9">
    <name type="scientific">Cutaneotrichosporon oleaginosum</name>
    <dbReference type="NCBI Taxonomy" id="879819"/>
    <lineage>
        <taxon>Eukaryota</taxon>
        <taxon>Fungi</taxon>
        <taxon>Dikarya</taxon>
        <taxon>Basidiomycota</taxon>
        <taxon>Agaricomycotina</taxon>
        <taxon>Tremellomycetes</taxon>
        <taxon>Trichosporonales</taxon>
        <taxon>Trichosporonaceae</taxon>
        <taxon>Cutaneotrichosporon</taxon>
    </lineage>
</organism>
<name>A0A0J0XLQ1_9TREE</name>
<proteinExistence type="predicted"/>
<feature type="domain" description="Mannosidase Ig/CBM-like" evidence="6">
    <location>
        <begin position="693"/>
        <end position="785"/>
    </location>
</feature>
<dbReference type="SUPFAM" id="SSF49785">
    <property type="entry name" value="Galactose-binding domain-like"/>
    <property type="match status" value="1"/>
</dbReference>
<dbReference type="InterPro" id="IPR054593">
    <property type="entry name" value="Beta-mannosidase-like_N2"/>
</dbReference>
<keyword evidence="4 8" id="KW-0378">Hydrolase</keyword>
<dbReference type="InterPro" id="IPR017853">
    <property type="entry name" value="GH"/>
</dbReference>